<feature type="region of interest" description="Disordered" evidence="1">
    <location>
        <begin position="129"/>
        <end position="169"/>
    </location>
</feature>
<accession>A0A9D4JXQ6</accession>
<dbReference type="AlphaFoldDB" id="A0A9D4JXQ6"/>
<organism evidence="2 3">
    <name type="scientific">Dreissena polymorpha</name>
    <name type="common">Zebra mussel</name>
    <name type="synonym">Mytilus polymorpha</name>
    <dbReference type="NCBI Taxonomy" id="45954"/>
    <lineage>
        <taxon>Eukaryota</taxon>
        <taxon>Metazoa</taxon>
        <taxon>Spiralia</taxon>
        <taxon>Lophotrochozoa</taxon>
        <taxon>Mollusca</taxon>
        <taxon>Bivalvia</taxon>
        <taxon>Autobranchia</taxon>
        <taxon>Heteroconchia</taxon>
        <taxon>Euheterodonta</taxon>
        <taxon>Imparidentia</taxon>
        <taxon>Neoheterodontei</taxon>
        <taxon>Myida</taxon>
        <taxon>Dreissenoidea</taxon>
        <taxon>Dreissenidae</taxon>
        <taxon>Dreissena</taxon>
    </lineage>
</organism>
<evidence type="ECO:0000256" key="1">
    <source>
        <dbReference type="SAM" id="MobiDB-lite"/>
    </source>
</evidence>
<feature type="region of interest" description="Disordered" evidence="1">
    <location>
        <begin position="1"/>
        <end position="50"/>
    </location>
</feature>
<feature type="compositionally biased region" description="Basic and acidic residues" evidence="1">
    <location>
        <begin position="129"/>
        <end position="157"/>
    </location>
</feature>
<comment type="caution">
    <text evidence="2">The sequence shown here is derived from an EMBL/GenBank/DDBJ whole genome shotgun (WGS) entry which is preliminary data.</text>
</comment>
<gene>
    <name evidence="2" type="ORF">DPMN_129784</name>
</gene>
<protein>
    <submittedName>
        <fullName evidence="2">Uncharacterized protein</fullName>
    </submittedName>
</protein>
<evidence type="ECO:0000313" key="2">
    <source>
        <dbReference type="EMBL" id="KAH3827841.1"/>
    </source>
</evidence>
<reference evidence="2" key="1">
    <citation type="journal article" date="2019" name="bioRxiv">
        <title>The Genome of the Zebra Mussel, Dreissena polymorpha: A Resource for Invasive Species Research.</title>
        <authorList>
            <person name="McCartney M.A."/>
            <person name="Auch B."/>
            <person name="Kono T."/>
            <person name="Mallez S."/>
            <person name="Zhang Y."/>
            <person name="Obille A."/>
            <person name="Becker A."/>
            <person name="Abrahante J.E."/>
            <person name="Garbe J."/>
            <person name="Badalamenti J.P."/>
            <person name="Herman A."/>
            <person name="Mangelson H."/>
            <person name="Liachko I."/>
            <person name="Sullivan S."/>
            <person name="Sone E.D."/>
            <person name="Koren S."/>
            <person name="Silverstein K.A.T."/>
            <person name="Beckman K.B."/>
            <person name="Gohl D.M."/>
        </authorList>
    </citation>
    <scope>NUCLEOTIDE SEQUENCE</scope>
    <source>
        <strain evidence="2">Duluth1</strain>
        <tissue evidence="2">Whole animal</tissue>
    </source>
</reference>
<reference evidence="2" key="2">
    <citation type="submission" date="2020-11" db="EMBL/GenBank/DDBJ databases">
        <authorList>
            <person name="McCartney M.A."/>
            <person name="Auch B."/>
            <person name="Kono T."/>
            <person name="Mallez S."/>
            <person name="Becker A."/>
            <person name="Gohl D.M."/>
            <person name="Silverstein K.A.T."/>
            <person name="Koren S."/>
            <person name="Bechman K.B."/>
            <person name="Herman A."/>
            <person name="Abrahante J.E."/>
            <person name="Garbe J."/>
        </authorList>
    </citation>
    <scope>NUCLEOTIDE SEQUENCE</scope>
    <source>
        <strain evidence="2">Duluth1</strain>
        <tissue evidence="2">Whole animal</tissue>
    </source>
</reference>
<sequence length="199" mass="22699">MMEAEERDMDRFSRLNRNNKGNKKRGKRSNSPPTPAPSDTKCPSPPSKEDLMKFQELLADLHRLRVDEAKKKRMEEIALERAQRKALEAAAMDEGTVFLRESFVNGQLVVEKMDMKAELGLYDDDRIDEKEETGKAVENGKGRQEEVDKNGKILPGEKKKKRKKAAQKGIIVGDSPSFKQCGKCGKMEQKKKQFQKCKK</sequence>
<dbReference type="EMBL" id="JAIWYP010000005">
    <property type="protein sequence ID" value="KAH3827841.1"/>
    <property type="molecule type" value="Genomic_DNA"/>
</dbReference>
<name>A0A9D4JXQ6_DREPO</name>
<dbReference type="Proteomes" id="UP000828390">
    <property type="component" value="Unassembled WGS sequence"/>
</dbReference>
<proteinExistence type="predicted"/>
<keyword evidence="3" id="KW-1185">Reference proteome</keyword>
<evidence type="ECO:0000313" key="3">
    <source>
        <dbReference type="Proteomes" id="UP000828390"/>
    </source>
</evidence>